<dbReference type="GO" id="GO:0003677">
    <property type="term" value="F:DNA binding"/>
    <property type="evidence" value="ECO:0007669"/>
    <property type="project" value="UniProtKB-KW"/>
</dbReference>
<keyword evidence="1" id="KW-0229">DNA integration</keyword>
<dbReference type="InterPro" id="IPR002104">
    <property type="entry name" value="Integrase_catalytic"/>
</dbReference>
<dbReference type="PATRIC" id="fig|123899.6.peg.161"/>
<keyword evidence="3" id="KW-0233">DNA recombination</keyword>
<dbReference type="Proteomes" id="UP000076825">
    <property type="component" value="Chromosome 1"/>
</dbReference>
<evidence type="ECO:0000313" key="6">
    <source>
        <dbReference type="Proteomes" id="UP000076825"/>
    </source>
</evidence>
<dbReference type="Gene3D" id="1.10.150.130">
    <property type="match status" value="1"/>
</dbReference>
<reference evidence="5 6" key="1">
    <citation type="submission" date="2016-04" db="EMBL/GenBank/DDBJ databases">
        <authorList>
            <consortium name="Pathogen Informatics"/>
        </authorList>
    </citation>
    <scope>NUCLEOTIDE SEQUENCE [LARGE SCALE GENOMIC DNA]</scope>
    <source>
        <strain evidence="5 6">H044680328</strain>
    </source>
</reference>
<evidence type="ECO:0000256" key="3">
    <source>
        <dbReference type="ARBA" id="ARBA00023172"/>
    </source>
</evidence>
<dbReference type="PANTHER" id="PTHR30349">
    <property type="entry name" value="PHAGE INTEGRASE-RELATED"/>
    <property type="match status" value="1"/>
</dbReference>
<dbReference type="EMBL" id="LT546645">
    <property type="protein sequence ID" value="SAI66262.1"/>
    <property type="molecule type" value="Genomic_DNA"/>
</dbReference>
<dbReference type="InterPro" id="IPR010998">
    <property type="entry name" value="Integrase_recombinase_N"/>
</dbReference>
<dbReference type="Gene3D" id="1.10.443.10">
    <property type="entry name" value="Intergrase catalytic core"/>
    <property type="match status" value="1"/>
</dbReference>
<dbReference type="KEGG" id="btrm:SAMEA390648700173"/>
<dbReference type="Pfam" id="PF00589">
    <property type="entry name" value="Phage_integrase"/>
    <property type="match status" value="1"/>
</dbReference>
<dbReference type="GeneID" id="56588411"/>
<dbReference type="InterPro" id="IPR050090">
    <property type="entry name" value="Tyrosine_recombinase_XerCD"/>
</dbReference>
<dbReference type="PROSITE" id="PS51898">
    <property type="entry name" value="TYR_RECOMBINASE"/>
    <property type="match status" value="1"/>
</dbReference>
<evidence type="ECO:0000313" key="5">
    <source>
        <dbReference type="EMBL" id="SAI66262.1"/>
    </source>
</evidence>
<dbReference type="RefSeq" id="WP_063491407.1">
    <property type="nucleotide sequence ID" value="NZ_CP016340.1"/>
</dbReference>
<keyword evidence="6" id="KW-1185">Reference proteome</keyword>
<dbReference type="OrthoDB" id="662444at2"/>
<dbReference type="CDD" id="cd00796">
    <property type="entry name" value="INT_Rci_Hp1_C"/>
    <property type="match status" value="1"/>
</dbReference>
<protein>
    <submittedName>
        <fullName evidence="5">Integrase</fullName>
    </submittedName>
</protein>
<dbReference type="STRING" id="123899.SAMEA3906487_00173"/>
<dbReference type="InterPro" id="IPR013762">
    <property type="entry name" value="Integrase-like_cat_sf"/>
</dbReference>
<sequence length="327" mass="37308">MASIQKTAKGYRAQIKTQGIRDSQVFPTRREAVEWAARREAEIRDQATTPLGEQHTLQQALRKYADEVSPQKRGERWEQIRLAAFESYRLPLDLPISRVTAQHIATFRDARGASVGPAAVLRELTLLSSVFEAARLEWGWVDKNPCRDIRKPQAVKHRERVIQWWEIRRLLRGMGHRRNGRVASTGQAVAMCMLLALRTGMRAGELCGLTWPNVHDQHVHLPMTKAGRPRDVPLSSRAKRIVKRMEGWDDALVFGLKTASLDALFRKYRQRAGLEGFTWHDTRHTAATMLARKLDLLDLCKMFGWADPRYAAVYYNPHASSIAARLG</sequence>
<proteinExistence type="predicted"/>
<evidence type="ECO:0000256" key="2">
    <source>
        <dbReference type="ARBA" id="ARBA00023125"/>
    </source>
</evidence>
<feature type="domain" description="Tyr recombinase" evidence="4">
    <location>
        <begin position="156"/>
        <end position="327"/>
    </location>
</feature>
<accession>A0A157S763</accession>
<dbReference type="PANTHER" id="PTHR30349:SF94">
    <property type="entry name" value="INTEGRASE_RECOMBINASE HI_1414-RELATED"/>
    <property type="match status" value="1"/>
</dbReference>
<dbReference type="SUPFAM" id="SSF56349">
    <property type="entry name" value="DNA breaking-rejoining enzymes"/>
    <property type="match status" value="1"/>
</dbReference>
<gene>
    <name evidence="5" type="ORF">SAMEA3906487_00173</name>
</gene>
<dbReference type="InterPro" id="IPR011010">
    <property type="entry name" value="DNA_brk_join_enz"/>
</dbReference>
<dbReference type="GO" id="GO:0006310">
    <property type="term" value="P:DNA recombination"/>
    <property type="evidence" value="ECO:0007669"/>
    <property type="project" value="UniProtKB-KW"/>
</dbReference>
<name>A0A157S763_9BORD</name>
<evidence type="ECO:0000259" key="4">
    <source>
        <dbReference type="PROSITE" id="PS51898"/>
    </source>
</evidence>
<dbReference type="GO" id="GO:0015074">
    <property type="term" value="P:DNA integration"/>
    <property type="evidence" value="ECO:0007669"/>
    <property type="project" value="UniProtKB-KW"/>
</dbReference>
<organism evidence="5 6">
    <name type="scientific">Bordetella trematum</name>
    <dbReference type="NCBI Taxonomy" id="123899"/>
    <lineage>
        <taxon>Bacteria</taxon>
        <taxon>Pseudomonadati</taxon>
        <taxon>Pseudomonadota</taxon>
        <taxon>Betaproteobacteria</taxon>
        <taxon>Burkholderiales</taxon>
        <taxon>Alcaligenaceae</taxon>
        <taxon>Bordetella</taxon>
    </lineage>
</organism>
<evidence type="ECO:0000256" key="1">
    <source>
        <dbReference type="ARBA" id="ARBA00022908"/>
    </source>
</evidence>
<dbReference type="AlphaFoldDB" id="A0A157S763"/>
<keyword evidence="2" id="KW-0238">DNA-binding</keyword>